<evidence type="ECO:0000256" key="1">
    <source>
        <dbReference type="SAM" id="MobiDB-lite"/>
    </source>
</evidence>
<protein>
    <submittedName>
        <fullName evidence="2">Uncharacterized protein</fullName>
    </submittedName>
</protein>
<dbReference type="EMBL" id="JAACJL010000044">
    <property type="protein sequence ID" value="KAF4614891.1"/>
    <property type="molecule type" value="Genomic_DNA"/>
</dbReference>
<dbReference type="Proteomes" id="UP000521872">
    <property type="component" value="Unassembled WGS sequence"/>
</dbReference>
<comment type="caution">
    <text evidence="2">The sequence shown here is derived from an EMBL/GenBank/DDBJ whole genome shotgun (WGS) entry which is preliminary data.</text>
</comment>
<dbReference type="AlphaFoldDB" id="A0A8H4VL78"/>
<reference evidence="2 3" key="1">
    <citation type="submission" date="2019-12" db="EMBL/GenBank/DDBJ databases">
        <authorList>
            <person name="Floudas D."/>
            <person name="Bentzer J."/>
            <person name="Ahren D."/>
            <person name="Johansson T."/>
            <person name="Persson P."/>
            <person name="Tunlid A."/>
        </authorList>
    </citation>
    <scope>NUCLEOTIDE SEQUENCE [LARGE SCALE GENOMIC DNA]</scope>
    <source>
        <strain evidence="2 3">CBS 102.39</strain>
    </source>
</reference>
<proteinExistence type="predicted"/>
<gene>
    <name evidence="2" type="ORF">D9613_003559</name>
</gene>
<organism evidence="2 3">
    <name type="scientific">Agrocybe pediades</name>
    <dbReference type="NCBI Taxonomy" id="84607"/>
    <lineage>
        <taxon>Eukaryota</taxon>
        <taxon>Fungi</taxon>
        <taxon>Dikarya</taxon>
        <taxon>Basidiomycota</taxon>
        <taxon>Agaricomycotina</taxon>
        <taxon>Agaricomycetes</taxon>
        <taxon>Agaricomycetidae</taxon>
        <taxon>Agaricales</taxon>
        <taxon>Agaricineae</taxon>
        <taxon>Strophariaceae</taxon>
        <taxon>Agrocybe</taxon>
    </lineage>
</organism>
<feature type="region of interest" description="Disordered" evidence="1">
    <location>
        <begin position="1"/>
        <end position="31"/>
    </location>
</feature>
<evidence type="ECO:0000313" key="2">
    <source>
        <dbReference type="EMBL" id="KAF4614891.1"/>
    </source>
</evidence>
<sequence>MESGPDVRRYRNRTSVSGHPAIRSTLYSPPSSSSLDHLLLPTAVSFALSLSVPQKLESPPDIKINLVLTMGNGQIRSSVRRNCVPHPRPTIQNSVPMLHPPPTTPIALSRSPSDFASFHEIRIAAAFPLDQGSLKELRMVYELINPATQDLRRQQALLSGEHWL</sequence>
<keyword evidence="3" id="KW-1185">Reference proteome</keyword>
<accession>A0A8H4VL78</accession>
<name>A0A8H4VL78_9AGAR</name>
<evidence type="ECO:0000313" key="3">
    <source>
        <dbReference type="Proteomes" id="UP000521872"/>
    </source>
</evidence>